<proteinExistence type="predicted"/>
<feature type="signal peptide" evidence="1">
    <location>
        <begin position="1"/>
        <end position="24"/>
    </location>
</feature>
<name>A0ABT7DUE5_9NEIS</name>
<dbReference type="SUPFAM" id="SSF53850">
    <property type="entry name" value="Periplasmic binding protein-like II"/>
    <property type="match status" value="1"/>
</dbReference>
<organism evidence="2 3">
    <name type="scientific">Parachitinimonas caeni</name>
    <dbReference type="NCBI Taxonomy" id="3031301"/>
    <lineage>
        <taxon>Bacteria</taxon>
        <taxon>Pseudomonadati</taxon>
        <taxon>Pseudomonadota</taxon>
        <taxon>Betaproteobacteria</taxon>
        <taxon>Neisseriales</taxon>
        <taxon>Chitinibacteraceae</taxon>
        <taxon>Parachitinimonas</taxon>
    </lineage>
</organism>
<protein>
    <submittedName>
        <fullName evidence="2">Transporter substrate-binding domain-containing protein</fullName>
    </submittedName>
</protein>
<dbReference type="EMBL" id="JARRAF010000005">
    <property type="protein sequence ID" value="MDK2123708.1"/>
    <property type="molecule type" value="Genomic_DNA"/>
</dbReference>
<evidence type="ECO:0000313" key="2">
    <source>
        <dbReference type="EMBL" id="MDK2123708.1"/>
    </source>
</evidence>
<comment type="caution">
    <text evidence="2">The sequence shown here is derived from an EMBL/GenBank/DDBJ whole genome shotgun (WGS) entry which is preliminary data.</text>
</comment>
<feature type="chain" id="PRO_5047177592" evidence="1">
    <location>
        <begin position="25"/>
        <end position="259"/>
    </location>
</feature>
<dbReference type="RefSeq" id="WP_284100007.1">
    <property type="nucleotide sequence ID" value="NZ_JARRAF010000005.1"/>
</dbReference>
<gene>
    <name evidence="2" type="ORF">PZA18_06565</name>
</gene>
<sequence>MRMSRFVVQSACVLAMVCGGSAYAEKIRLVYSDVESELYQLGNGTQIANPPGAAIEILNQAAKEAGVEIEYVRLPVKRSFDEMQQGKVDGGFMYSFKEERLPFGQYPMKAGKPNPAYRMTTLTYSIYKLAGSAVNWDGKAFTGVGNGAVGFNSTYSVGSDLAKLNVRTEEAKTTEQNFQKLQTGRIVAYAMQDHTADLFISEHKLTNIEKIPAPLSSKEYYLMLSNQFVQKNPALAEKLWQKVGEVRDAKLKEILKKYM</sequence>
<keyword evidence="3" id="KW-1185">Reference proteome</keyword>
<accession>A0ABT7DUE5</accession>
<evidence type="ECO:0000313" key="3">
    <source>
        <dbReference type="Proteomes" id="UP001172778"/>
    </source>
</evidence>
<reference evidence="2" key="1">
    <citation type="submission" date="2023-03" db="EMBL/GenBank/DDBJ databases">
        <title>Chitinimonas shenzhenensis gen. nov., sp. nov., a novel member of family Burkholderiaceae isolated from activated sludge collected in Shen Zhen, China.</title>
        <authorList>
            <person name="Wang X."/>
        </authorList>
    </citation>
    <scope>NUCLEOTIDE SEQUENCE</scope>
    <source>
        <strain evidence="2">DQS-5</strain>
    </source>
</reference>
<dbReference type="Proteomes" id="UP001172778">
    <property type="component" value="Unassembled WGS sequence"/>
</dbReference>
<keyword evidence="1" id="KW-0732">Signal</keyword>
<dbReference type="Gene3D" id="3.40.190.10">
    <property type="entry name" value="Periplasmic binding protein-like II"/>
    <property type="match status" value="2"/>
</dbReference>
<evidence type="ECO:0000256" key="1">
    <source>
        <dbReference type="SAM" id="SignalP"/>
    </source>
</evidence>